<dbReference type="HOGENOM" id="CLU_1706053_0_0_1"/>
<evidence type="ECO:0000313" key="3">
    <source>
        <dbReference type="EMBL" id="EFX72385.1"/>
    </source>
</evidence>
<organism evidence="3 4">
    <name type="scientific">Daphnia pulex</name>
    <name type="common">Water flea</name>
    <dbReference type="NCBI Taxonomy" id="6669"/>
    <lineage>
        <taxon>Eukaryota</taxon>
        <taxon>Metazoa</taxon>
        <taxon>Ecdysozoa</taxon>
        <taxon>Arthropoda</taxon>
        <taxon>Crustacea</taxon>
        <taxon>Branchiopoda</taxon>
        <taxon>Diplostraca</taxon>
        <taxon>Cladocera</taxon>
        <taxon>Anomopoda</taxon>
        <taxon>Daphniidae</taxon>
        <taxon>Daphnia</taxon>
    </lineage>
</organism>
<feature type="region of interest" description="Disordered" evidence="2">
    <location>
        <begin position="128"/>
        <end position="154"/>
    </location>
</feature>
<dbReference type="Proteomes" id="UP000000305">
    <property type="component" value="Unassembled WGS sequence"/>
</dbReference>
<evidence type="ECO:0000313" key="4">
    <source>
        <dbReference type="Proteomes" id="UP000000305"/>
    </source>
</evidence>
<reference evidence="3 4" key="1">
    <citation type="journal article" date="2011" name="Science">
        <title>The ecoresponsive genome of Daphnia pulex.</title>
        <authorList>
            <person name="Colbourne J.K."/>
            <person name="Pfrender M.E."/>
            <person name="Gilbert D."/>
            <person name="Thomas W.K."/>
            <person name="Tucker A."/>
            <person name="Oakley T.H."/>
            <person name="Tokishita S."/>
            <person name="Aerts A."/>
            <person name="Arnold G.J."/>
            <person name="Basu M.K."/>
            <person name="Bauer D.J."/>
            <person name="Caceres C.E."/>
            <person name="Carmel L."/>
            <person name="Casola C."/>
            <person name="Choi J.H."/>
            <person name="Detter J.C."/>
            <person name="Dong Q."/>
            <person name="Dusheyko S."/>
            <person name="Eads B.D."/>
            <person name="Frohlich T."/>
            <person name="Geiler-Samerotte K.A."/>
            <person name="Gerlach D."/>
            <person name="Hatcher P."/>
            <person name="Jogdeo S."/>
            <person name="Krijgsveld J."/>
            <person name="Kriventseva E.V."/>
            <person name="Kultz D."/>
            <person name="Laforsch C."/>
            <person name="Lindquist E."/>
            <person name="Lopez J."/>
            <person name="Manak J.R."/>
            <person name="Muller J."/>
            <person name="Pangilinan J."/>
            <person name="Patwardhan R.P."/>
            <person name="Pitluck S."/>
            <person name="Pritham E.J."/>
            <person name="Rechtsteiner A."/>
            <person name="Rho M."/>
            <person name="Rogozin I.B."/>
            <person name="Sakarya O."/>
            <person name="Salamov A."/>
            <person name="Schaack S."/>
            <person name="Shapiro H."/>
            <person name="Shiga Y."/>
            <person name="Skalitzky C."/>
            <person name="Smith Z."/>
            <person name="Souvorov A."/>
            <person name="Sung W."/>
            <person name="Tang Z."/>
            <person name="Tsuchiya D."/>
            <person name="Tu H."/>
            <person name="Vos H."/>
            <person name="Wang M."/>
            <person name="Wolf Y.I."/>
            <person name="Yamagata H."/>
            <person name="Yamada T."/>
            <person name="Ye Y."/>
            <person name="Shaw J.R."/>
            <person name="Andrews J."/>
            <person name="Crease T.J."/>
            <person name="Tang H."/>
            <person name="Lucas S.M."/>
            <person name="Robertson H.M."/>
            <person name="Bork P."/>
            <person name="Koonin E.V."/>
            <person name="Zdobnov E.M."/>
            <person name="Grigoriev I.V."/>
            <person name="Lynch M."/>
            <person name="Boore J.L."/>
        </authorList>
    </citation>
    <scope>NUCLEOTIDE SEQUENCE [LARGE SCALE GENOMIC DNA]</scope>
</reference>
<dbReference type="KEGG" id="dpx:DAPPUDRAFT_110857"/>
<protein>
    <submittedName>
        <fullName evidence="3">Uncharacterized protein</fullName>
    </submittedName>
</protein>
<sequence>MSAPLRSGECWFFTLLGFRSLMKECHRVNCGFPGYILNELANITNFSNTVSYNCIKGIRLSSDGTCPCEENSHLSAFWSLASQRFSQSSAPRLGRRCLQNSMLSATGFPSSVQAGRTVFFDLPGREEMGRHPPSFPTSEMHARPVWNSSGDLQR</sequence>
<dbReference type="InParanoid" id="E9H7D2"/>
<keyword evidence="1" id="KW-1015">Disulfide bond</keyword>
<dbReference type="EMBL" id="GL732600">
    <property type="protein sequence ID" value="EFX72385.1"/>
    <property type="molecule type" value="Genomic_DNA"/>
</dbReference>
<keyword evidence="4" id="KW-1185">Reference proteome</keyword>
<dbReference type="AlphaFoldDB" id="E9H7D2"/>
<gene>
    <name evidence="3" type="ORF">DAPPUDRAFT_110857</name>
</gene>
<accession>E9H7D2</accession>
<dbReference type="InterPro" id="IPR035976">
    <property type="entry name" value="Sushi/SCR/CCP_sf"/>
</dbReference>
<evidence type="ECO:0000256" key="1">
    <source>
        <dbReference type="ARBA" id="ARBA00023157"/>
    </source>
</evidence>
<dbReference type="SUPFAM" id="SSF57535">
    <property type="entry name" value="Complement control module/SCR domain"/>
    <property type="match status" value="1"/>
</dbReference>
<evidence type="ECO:0000256" key="2">
    <source>
        <dbReference type="SAM" id="MobiDB-lite"/>
    </source>
</evidence>
<name>E9H7D2_DAPPU</name>
<proteinExistence type="predicted"/>